<keyword evidence="14" id="KW-1185">Reference proteome</keyword>
<feature type="domain" description="ABC transporter" evidence="11">
    <location>
        <begin position="353"/>
        <end position="588"/>
    </location>
</feature>
<feature type="domain" description="ABC transmembrane type-1" evidence="12">
    <location>
        <begin position="27"/>
        <end position="319"/>
    </location>
</feature>
<evidence type="ECO:0000256" key="6">
    <source>
        <dbReference type="ARBA" id="ARBA00022741"/>
    </source>
</evidence>
<dbReference type="InterPro" id="IPR003593">
    <property type="entry name" value="AAA+_ATPase"/>
</dbReference>
<keyword evidence="2" id="KW-0813">Transport</keyword>
<dbReference type="InterPro" id="IPR027417">
    <property type="entry name" value="P-loop_NTPase"/>
</dbReference>
<dbReference type="OrthoDB" id="9772049at2"/>
<dbReference type="RefSeq" id="WP_020876493.1">
    <property type="nucleotide sequence ID" value="NZ_ATHJ01000076.1"/>
</dbReference>
<keyword evidence="6" id="KW-0547">Nucleotide-binding</keyword>
<dbReference type="PROSITE" id="PS50929">
    <property type="entry name" value="ABC_TM1F"/>
    <property type="match status" value="1"/>
</dbReference>
<dbReference type="InterPro" id="IPR011527">
    <property type="entry name" value="ABC1_TM_dom"/>
</dbReference>
<dbReference type="GO" id="GO:0034040">
    <property type="term" value="F:ATPase-coupled lipid transmembrane transporter activity"/>
    <property type="evidence" value="ECO:0007669"/>
    <property type="project" value="TreeGrafter"/>
</dbReference>
<evidence type="ECO:0000259" key="11">
    <source>
        <dbReference type="PROSITE" id="PS50893"/>
    </source>
</evidence>
<feature type="transmembrane region" description="Helical" evidence="10">
    <location>
        <begin position="288"/>
        <end position="307"/>
    </location>
</feature>
<comment type="subcellular location">
    <subcellularLocation>
        <location evidence="1">Cell inner membrane</location>
        <topology evidence="1">Multi-pass membrane protein</topology>
    </subcellularLocation>
</comment>
<proteinExistence type="predicted"/>
<keyword evidence="8 10" id="KW-1133">Transmembrane helix</keyword>
<dbReference type="eggNOG" id="COG4988">
    <property type="taxonomic scope" value="Bacteria"/>
</dbReference>
<dbReference type="AlphaFoldDB" id="S7TW84"/>
<dbReference type="CDD" id="cd18584">
    <property type="entry name" value="ABC_6TM_AarD_CydD"/>
    <property type="match status" value="1"/>
</dbReference>
<evidence type="ECO:0000313" key="13">
    <source>
        <dbReference type="EMBL" id="EPR41281.1"/>
    </source>
</evidence>
<evidence type="ECO:0000256" key="4">
    <source>
        <dbReference type="ARBA" id="ARBA00022519"/>
    </source>
</evidence>
<dbReference type="FunFam" id="3.40.50.300:FF:000299">
    <property type="entry name" value="ABC transporter ATP-binding protein/permease"/>
    <property type="match status" value="1"/>
</dbReference>
<dbReference type="SUPFAM" id="SSF52540">
    <property type="entry name" value="P-loop containing nucleoside triphosphate hydrolases"/>
    <property type="match status" value="1"/>
</dbReference>
<feature type="transmembrane region" description="Helical" evidence="10">
    <location>
        <begin position="174"/>
        <end position="194"/>
    </location>
</feature>
<name>S7TW84_DESML</name>
<evidence type="ECO:0000256" key="1">
    <source>
        <dbReference type="ARBA" id="ARBA00004429"/>
    </source>
</evidence>
<dbReference type="InterPro" id="IPR003439">
    <property type="entry name" value="ABC_transporter-like_ATP-bd"/>
</dbReference>
<dbReference type="Proteomes" id="UP000014977">
    <property type="component" value="Unassembled WGS sequence"/>
</dbReference>
<evidence type="ECO:0000256" key="7">
    <source>
        <dbReference type="ARBA" id="ARBA00022840"/>
    </source>
</evidence>
<dbReference type="PROSITE" id="PS50893">
    <property type="entry name" value="ABC_TRANSPORTER_2"/>
    <property type="match status" value="1"/>
</dbReference>
<feature type="transmembrane region" description="Helical" evidence="10">
    <location>
        <begin position="147"/>
        <end position="168"/>
    </location>
</feature>
<evidence type="ECO:0000256" key="8">
    <source>
        <dbReference type="ARBA" id="ARBA00022989"/>
    </source>
</evidence>
<dbReference type="NCBIfam" id="TIGR02857">
    <property type="entry name" value="CydD"/>
    <property type="match status" value="1"/>
</dbReference>
<dbReference type="GO" id="GO:0005886">
    <property type="term" value="C:plasma membrane"/>
    <property type="evidence" value="ECO:0007669"/>
    <property type="project" value="UniProtKB-SubCell"/>
</dbReference>
<organism evidence="13 14">
    <name type="scientific">Desulfococcus multivorans DSM 2059</name>
    <dbReference type="NCBI Taxonomy" id="1121405"/>
    <lineage>
        <taxon>Bacteria</taxon>
        <taxon>Pseudomonadati</taxon>
        <taxon>Thermodesulfobacteriota</taxon>
        <taxon>Desulfobacteria</taxon>
        <taxon>Desulfobacterales</taxon>
        <taxon>Desulfococcaceae</taxon>
        <taxon>Desulfococcus</taxon>
    </lineage>
</organism>
<dbReference type="Pfam" id="PF00005">
    <property type="entry name" value="ABC_tran"/>
    <property type="match status" value="1"/>
</dbReference>
<evidence type="ECO:0000256" key="10">
    <source>
        <dbReference type="SAM" id="Phobius"/>
    </source>
</evidence>
<dbReference type="Pfam" id="PF00664">
    <property type="entry name" value="ABC_membrane"/>
    <property type="match status" value="1"/>
</dbReference>
<accession>S7TW84</accession>
<keyword evidence="9 10" id="KW-0472">Membrane</keyword>
<keyword evidence="3" id="KW-1003">Cell membrane</keyword>
<comment type="caution">
    <text evidence="13">The sequence shown here is derived from an EMBL/GenBank/DDBJ whole genome shotgun (WGS) entry which is preliminary data.</text>
</comment>
<dbReference type="GO" id="GO:0140359">
    <property type="term" value="F:ABC-type transporter activity"/>
    <property type="evidence" value="ECO:0007669"/>
    <property type="project" value="InterPro"/>
</dbReference>
<keyword evidence="5 10" id="KW-0812">Transmembrane</keyword>
<feature type="transmembrane region" description="Helical" evidence="10">
    <location>
        <begin position="248"/>
        <end position="276"/>
    </location>
</feature>
<dbReference type="GO" id="GO:0005524">
    <property type="term" value="F:ATP binding"/>
    <property type="evidence" value="ECO:0007669"/>
    <property type="project" value="UniProtKB-KW"/>
</dbReference>
<dbReference type="Gene3D" id="3.40.50.300">
    <property type="entry name" value="P-loop containing nucleotide triphosphate hydrolases"/>
    <property type="match status" value="1"/>
</dbReference>
<dbReference type="PANTHER" id="PTHR24221:SF261">
    <property type="entry name" value="GLUTATHIONE_L-CYSTEINE TRANSPORT SYSTEM ATP-BINDING_PERMEASE PROTEIN CYDD"/>
    <property type="match status" value="1"/>
</dbReference>
<dbReference type="InterPro" id="IPR039421">
    <property type="entry name" value="Type_1_exporter"/>
</dbReference>
<evidence type="ECO:0000256" key="9">
    <source>
        <dbReference type="ARBA" id="ARBA00023136"/>
    </source>
</evidence>
<dbReference type="FunFam" id="1.20.1560.10:FF:000039">
    <property type="entry name" value="Cysteine/glutathione ABC transporter permease/ATP-binding protein CydD"/>
    <property type="match status" value="1"/>
</dbReference>
<dbReference type="SMART" id="SM00382">
    <property type="entry name" value="AAA"/>
    <property type="match status" value="1"/>
</dbReference>
<dbReference type="NCBIfam" id="NF008379">
    <property type="entry name" value="PRK11174.1"/>
    <property type="match status" value="1"/>
</dbReference>
<protein>
    <submittedName>
        <fullName evidence="13">ABC transporter, CydDC cysteine exporter (CydDC-E) family, permease/ATP-binding protein CydD</fullName>
    </submittedName>
</protein>
<dbReference type="STRING" id="897.B2D07_06785"/>
<dbReference type="InterPro" id="IPR036640">
    <property type="entry name" value="ABC1_TM_sf"/>
</dbReference>
<dbReference type="SUPFAM" id="SSF90123">
    <property type="entry name" value="ABC transporter transmembrane region"/>
    <property type="match status" value="1"/>
</dbReference>
<dbReference type="GO" id="GO:0042883">
    <property type="term" value="P:cysteine transport"/>
    <property type="evidence" value="ECO:0007669"/>
    <property type="project" value="InterPro"/>
</dbReference>
<keyword evidence="7 13" id="KW-0067">ATP-binding</keyword>
<evidence type="ECO:0000256" key="2">
    <source>
        <dbReference type="ARBA" id="ARBA00022448"/>
    </source>
</evidence>
<keyword evidence="4" id="KW-0997">Cell inner membrane</keyword>
<dbReference type="InterPro" id="IPR014216">
    <property type="entry name" value="ABC_transptr_CydD"/>
</dbReference>
<evidence type="ECO:0000313" key="14">
    <source>
        <dbReference type="Proteomes" id="UP000014977"/>
    </source>
</evidence>
<evidence type="ECO:0000259" key="12">
    <source>
        <dbReference type="PROSITE" id="PS50929"/>
    </source>
</evidence>
<evidence type="ECO:0000256" key="3">
    <source>
        <dbReference type="ARBA" id="ARBA00022475"/>
    </source>
</evidence>
<dbReference type="EMBL" id="ATHJ01000076">
    <property type="protein sequence ID" value="EPR41281.1"/>
    <property type="molecule type" value="Genomic_DNA"/>
</dbReference>
<reference evidence="13 14" key="1">
    <citation type="journal article" date="2013" name="Genome Announc.">
        <title>Draft genome sequences for three mercury-methylating, sulfate-reducing bacteria.</title>
        <authorList>
            <person name="Brown S.D."/>
            <person name="Hurt R.A.Jr."/>
            <person name="Gilmour C.C."/>
            <person name="Elias D.A."/>
        </authorList>
    </citation>
    <scope>NUCLEOTIDE SEQUENCE [LARGE SCALE GENOMIC DNA]</scope>
    <source>
        <strain evidence="13 14">DSM 2059</strain>
    </source>
</reference>
<dbReference type="PATRIC" id="fig|1121405.3.peg.1591"/>
<dbReference type="PANTHER" id="PTHR24221">
    <property type="entry name" value="ATP-BINDING CASSETTE SUB-FAMILY B"/>
    <property type="match status" value="1"/>
</dbReference>
<dbReference type="GO" id="GO:0016887">
    <property type="term" value="F:ATP hydrolysis activity"/>
    <property type="evidence" value="ECO:0007669"/>
    <property type="project" value="InterPro"/>
</dbReference>
<dbReference type="Gene3D" id="1.20.1560.10">
    <property type="entry name" value="ABC transporter type 1, transmembrane domain"/>
    <property type="match status" value="1"/>
</dbReference>
<feature type="transmembrane region" description="Helical" evidence="10">
    <location>
        <begin position="69"/>
        <end position="85"/>
    </location>
</feature>
<sequence length="595" mass="65175">MIQETNPKKKDILRWLASQARSARRWIALSVALGLAGSGPLIVQAYCIAHIVHGTCMSGLGARETAPLFWGLGAAVIARAVLSWLREAAGFRAGAKVRETVRLSIMTHLIAPGPAFMDRRHTGALAAVAMEQVESLHNFFSHYLPQMVLAVAVPLTILAVVFPVSWAAGGLLMMSAPMIPIFMILVGMGAENISRRHFKALARMSAHFLDILQGLPTLKLFNRSRDEKQNIARISTEFRQRTMAVLRIAFVSSAVLEFFSALSIALTAVFLGMRYLGYVDFGTYGEPLTLAGGLFILLLAPEFYMPLRELGTHYHARADAVGAAEAILALLQRPLPRRNARASAFQSNAPIRIECHDLHLAYDNGRRHALTGINLILAPGEKIAVVGASGAGKTTLLHLILGFLSPDRGDIRINGRSLRDIPLENWYRHVAWIGQQPVLFHGTIRENIRMGRPGASDEEIQLAAKGARVLEFTDRMPMGLEMPVGERGAGISRGQAQRVALARAILKDAPVWIMDEPTAGLDPDNERMVMATLERLTEMRTVLMATHRIAALKKTDQIIVMAGGRIVEKGSYAGLTALNGSFERFVRETGQEDRS</sequence>
<evidence type="ECO:0000256" key="5">
    <source>
        <dbReference type="ARBA" id="ARBA00022692"/>
    </source>
</evidence>
<gene>
    <name evidence="13" type="ORF">dsmv_2062</name>
</gene>